<accession>A0A9D2L853</accession>
<dbReference type="Gene3D" id="2.60.120.10">
    <property type="entry name" value="Jelly Rolls"/>
    <property type="match status" value="1"/>
</dbReference>
<sequence length="294" mass="35148">MKKLEELAVKFLQNQECRLNIRKAGIFRFMEEYRFLEHKHVEYEINYISAGQAVMLIEGKKVEIRQGQCVIIHPQKRHSFWVNSKAGCRLTQLEMSIEMDHQEEGFLSRDGIGWDYYVIQDCEEVTPLIERIARLYRGEENEYQKFLLKISAVELMITLSYHLNQKDKRYSPAMRDRMNLAVEYIQEHYSDPMDLEQVAEHVKISSRYLRKYFSEVMGITCIQYITRLRMEKAKQLLWETNKTILTIAIESGYDNAQYFSRIFKKTEGMTPREYRMLWRDERTGMGISLEQNKT</sequence>
<dbReference type="PROSITE" id="PS01124">
    <property type="entry name" value="HTH_ARAC_FAMILY_2"/>
    <property type="match status" value="1"/>
</dbReference>
<dbReference type="SMART" id="SM00342">
    <property type="entry name" value="HTH_ARAC"/>
    <property type="match status" value="1"/>
</dbReference>
<evidence type="ECO:0000313" key="5">
    <source>
        <dbReference type="EMBL" id="HJB07615.1"/>
    </source>
</evidence>
<dbReference type="Pfam" id="PF02311">
    <property type="entry name" value="AraC_binding"/>
    <property type="match status" value="1"/>
</dbReference>
<name>A0A9D2L853_9FIRM</name>
<dbReference type="Pfam" id="PF12833">
    <property type="entry name" value="HTH_18"/>
    <property type="match status" value="1"/>
</dbReference>
<dbReference type="InterPro" id="IPR018062">
    <property type="entry name" value="HTH_AraC-typ_CS"/>
</dbReference>
<feature type="domain" description="HTH araC/xylS-type" evidence="4">
    <location>
        <begin position="179"/>
        <end position="277"/>
    </location>
</feature>
<keyword evidence="1" id="KW-0805">Transcription regulation</keyword>
<dbReference type="SUPFAM" id="SSF51215">
    <property type="entry name" value="Regulatory protein AraC"/>
    <property type="match status" value="1"/>
</dbReference>
<dbReference type="PANTHER" id="PTHR43280:SF28">
    <property type="entry name" value="HTH-TYPE TRANSCRIPTIONAL ACTIVATOR RHAS"/>
    <property type="match status" value="1"/>
</dbReference>
<dbReference type="PRINTS" id="PR00032">
    <property type="entry name" value="HTHARAC"/>
</dbReference>
<keyword evidence="3" id="KW-0804">Transcription</keyword>
<dbReference type="Gene3D" id="1.10.10.60">
    <property type="entry name" value="Homeodomain-like"/>
    <property type="match status" value="2"/>
</dbReference>
<proteinExistence type="predicted"/>
<dbReference type="SUPFAM" id="SSF46689">
    <property type="entry name" value="Homeodomain-like"/>
    <property type="match status" value="2"/>
</dbReference>
<dbReference type="InterPro" id="IPR037923">
    <property type="entry name" value="HTH-like"/>
</dbReference>
<dbReference type="AlphaFoldDB" id="A0A9D2L853"/>
<evidence type="ECO:0000259" key="4">
    <source>
        <dbReference type="PROSITE" id="PS01124"/>
    </source>
</evidence>
<evidence type="ECO:0000256" key="1">
    <source>
        <dbReference type="ARBA" id="ARBA00023015"/>
    </source>
</evidence>
<dbReference type="GO" id="GO:0003700">
    <property type="term" value="F:DNA-binding transcription factor activity"/>
    <property type="evidence" value="ECO:0007669"/>
    <property type="project" value="InterPro"/>
</dbReference>
<keyword evidence="2" id="KW-0238">DNA-binding</keyword>
<dbReference type="InterPro" id="IPR009057">
    <property type="entry name" value="Homeodomain-like_sf"/>
</dbReference>
<dbReference type="EMBL" id="DWYS01000085">
    <property type="protein sequence ID" value="HJB07615.1"/>
    <property type="molecule type" value="Genomic_DNA"/>
</dbReference>
<organism evidence="5 6">
    <name type="scientific">Candidatus Enterocloster faecavium</name>
    <dbReference type="NCBI Taxonomy" id="2838560"/>
    <lineage>
        <taxon>Bacteria</taxon>
        <taxon>Bacillati</taxon>
        <taxon>Bacillota</taxon>
        <taxon>Clostridia</taxon>
        <taxon>Lachnospirales</taxon>
        <taxon>Lachnospiraceae</taxon>
        <taxon>Enterocloster</taxon>
    </lineage>
</organism>
<evidence type="ECO:0000313" key="6">
    <source>
        <dbReference type="Proteomes" id="UP000886804"/>
    </source>
</evidence>
<gene>
    <name evidence="5" type="ORF">H9716_07070</name>
</gene>
<dbReference type="GO" id="GO:0043565">
    <property type="term" value="F:sequence-specific DNA binding"/>
    <property type="evidence" value="ECO:0007669"/>
    <property type="project" value="InterPro"/>
</dbReference>
<evidence type="ECO:0000256" key="2">
    <source>
        <dbReference type="ARBA" id="ARBA00023125"/>
    </source>
</evidence>
<dbReference type="PANTHER" id="PTHR43280">
    <property type="entry name" value="ARAC-FAMILY TRANSCRIPTIONAL REGULATOR"/>
    <property type="match status" value="1"/>
</dbReference>
<dbReference type="InterPro" id="IPR018060">
    <property type="entry name" value="HTH_AraC"/>
</dbReference>
<dbReference type="Proteomes" id="UP000886804">
    <property type="component" value="Unassembled WGS sequence"/>
</dbReference>
<reference evidence="5" key="2">
    <citation type="submission" date="2021-04" db="EMBL/GenBank/DDBJ databases">
        <authorList>
            <person name="Gilroy R."/>
        </authorList>
    </citation>
    <scope>NUCLEOTIDE SEQUENCE</scope>
    <source>
        <strain evidence="5">CHK188-4685</strain>
    </source>
</reference>
<dbReference type="InterPro" id="IPR003313">
    <property type="entry name" value="AraC-bd"/>
</dbReference>
<reference evidence="5" key="1">
    <citation type="journal article" date="2021" name="PeerJ">
        <title>Extensive microbial diversity within the chicken gut microbiome revealed by metagenomics and culture.</title>
        <authorList>
            <person name="Gilroy R."/>
            <person name="Ravi A."/>
            <person name="Getino M."/>
            <person name="Pursley I."/>
            <person name="Horton D.L."/>
            <person name="Alikhan N.F."/>
            <person name="Baker D."/>
            <person name="Gharbi K."/>
            <person name="Hall N."/>
            <person name="Watson M."/>
            <person name="Adriaenssens E.M."/>
            <person name="Foster-Nyarko E."/>
            <person name="Jarju S."/>
            <person name="Secka A."/>
            <person name="Antonio M."/>
            <person name="Oren A."/>
            <person name="Chaudhuri R.R."/>
            <person name="La Ragione R."/>
            <person name="Hildebrand F."/>
            <person name="Pallen M.J."/>
        </authorList>
    </citation>
    <scope>NUCLEOTIDE SEQUENCE</scope>
    <source>
        <strain evidence="5">CHK188-4685</strain>
    </source>
</reference>
<dbReference type="InterPro" id="IPR014710">
    <property type="entry name" value="RmlC-like_jellyroll"/>
</dbReference>
<dbReference type="InterPro" id="IPR020449">
    <property type="entry name" value="Tscrpt_reg_AraC-type_HTH"/>
</dbReference>
<dbReference type="PROSITE" id="PS00041">
    <property type="entry name" value="HTH_ARAC_FAMILY_1"/>
    <property type="match status" value="1"/>
</dbReference>
<protein>
    <submittedName>
        <fullName evidence="5">AraC family transcriptional regulator</fullName>
    </submittedName>
</protein>
<evidence type="ECO:0000256" key="3">
    <source>
        <dbReference type="ARBA" id="ARBA00023163"/>
    </source>
</evidence>
<comment type="caution">
    <text evidence="5">The sequence shown here is derived from an EMBL/GenBank/DDBJ whole genome shotgun (WGS) entry which is preliminary data.</text>
</comment>